<proteinExistence type="predicted"/>
<dbReference type="AlphaFoldDB" id="A0A1Q9CP78"/>
<gene>
    <name evidence="2" type="ORF">AK812_SmicGene34370</name>
</gene>
<feature type="region of interest" description="Disordered" evidence="1">
    <location>
        <begin position="126"/>
        <end position="148"/>
    </location>
</feature>
<evidence type="ECO:0000313" key="2">
    <source>
        <dbReference type="EMBL" id="OLP84731.1"/>
    </source>
</evidence>
<protein>
    <submittedName>
        <fullName evidence="2">Uncharacterized protein</fullName>
    </submittedName>
</protein>
<evidence type="ECO:0000256" key="1">
    <source>
        <dbReference type="SAM" id="MobiDB-lite"/>
    </source>
</evidence>
<name>A0A1Q9CP78_SYMMI</name>
<sequence>MAESTAYAVKARAEMVHRILEGFREQAFELARDIGIESLTAPRGLRAFIDKMRSIVLPRAADKARRELFRAGQRQGALARQGGKSMLSHTSRRRRWWKLLRSLDSSIELSGVELLPELEALIVKDHRRSGKGQRHSSNGKGYPRGKGKGFVRKAYITEDEALAYPEKEGHDDDGDRDVYEDTSHPAFGDEEEEDESYEDFGLDGDEALALNAFQELDPESSESGRATQLQWAANAAFGQAQGKKLKVKGHGSTSCDRAFYCPTMGIYRLAVVPLAPPLKSHEVAETLDLAKSLWSSYRTFAKDRVHLMTSLQDGPCRNVDTLSVTPARSIPKCPPDEAKLKNMGDLMSHWYKTRLDHRHNAGNKTLSMKADKRQKQFVKWVFEQKDVNCIVASWRAGLWSDCCDSLMLQKSFIHMRLQVTRFGSVSSSRVARLQIADRIPPESIKVLQDKRRAGVDHDDELNKGLQRLNDPRVPEPAKPVAAHTRARVIQQKALSQLREPDQRQRSPLVGLRWKVIKYQESRDTERKKLQAILESQAESRMAFFEDPTRKLLMPGWPVEGNDGQQHQWYRSLLEQIRTQLETADASKAMYVLLDSVKSVLDEGAEFEADDFWQCVSDLQADDVTVAMASLLGSAAEVLNAQCLVESDASVHEQRALNAISGAKRRRCCYGLAFSAKWSFGRCAAEELEPS</sequence>
<dbReference type="Proteomes" id="UP000186817">
    <property type="component" value="Unassembled WGS sequence"/>
</dbReference>
<dbReference type="OrthoDB" id="496981at2759"/>
<reference evidence="2 3" key="1">
    <citation type="submission" date="2016-02" db="EMBL/GenBank/DDBJ databases">
        <title>Genome analysis of coral dinoflagellate symbionts highlights evolutionary adaptations to a symbiotic lifestyle.</title>
        <authorList>
            <person name="Aranda M."/>
            <person name="Li Y."/>
            <person name="Liew Y.J."/>
            <person name="Baumgarten S."/>
            <person name="Simakov O."/>
            <person name="Wilson M."/>
            <person name="Piel J."/>
            <person name="Ashoor H."/>
            <person name="Bougouffa S."/>
            <person name="Bajic V.B."/>
            <person name="Ryu T."/>
            <person name="Ravasi T."/>
            <person name="Bayer T."/>
            <person name="Micklem G."/>
            <person name="Kim H."/>
            <person name="Bhak J."/>
            <person name="Lajeunesse T.C."/>
            <person name="Voolstra C.R."/>
        </authorList>
    </citation>
    <scope>NUCLEOTIDE SEQUENCE [LARGE SCALE GENOMIC DNA]</scope>
    <source>
        <strain evidence="2 3">CCMP2467</strain>
    </source>
</reference>
<evidence type="ECO:0000313" key="3">
    <source>
        <dbReference type="Proteomes" id="UP000186817"/>
    </source>
</evidence>
<keyword evidence="3" id="KW-1185">Reference proteome</keyword>
<accession>A0A1Q9CP78</accession>
<dbReference type="EMBL" id="LSRX01001022">
    <property type="protein sequence ID" value="OLP84731.1"/>
    <property type="molecule type" value="Genomic_DNA"/>
</dbReference>
<feature type="compositionally biased region" description="Acidic residues" evidence="1">
    <location>
        <begin position="188"/>
        <end position="197"/>
    </location>
</feature>
<feature type="region of interest" description="Disordered" evidence="1">
    <location>
        <begin position="161"/>
        <end position="197"/>
    </location>
</feature>
<comment type="caution">
    <text evidence="2">The sequence shown here is derived from an EMBL/GenBank/DDBJ whole genome shotgun (WGS) entry which is preliminary data.</text>
</comment>
<organism evidence="2 3">
    <name type="scientific">Symbiodinium microadriaticum</name>
    <name type="common">Dinoflagellate</name>
    <name type="synonym">Zooxanthella microadriatica</name>
    <dbReference type="NCBI Taxonomy" id="2951"/>
    <lineage>
        <taxon>Eukaryota</taxon>
        <taxon>Sar</taxon>
        <taxon>Alveolata</taxon>
        <taxon>Dinophyceae</taxon>
        <taxon>Suessiales</taxon>
        <taxon>Symbiodiniaceae</taxon>
        <taxon>Symbiodinium</taxon>
    </lineage>
</organism>